<dbReference type="AlphaFoldDB" id="A0A392T796"/>
<dbReference type="Proteomes" id="UP000265520">
    <property type="component" value="Unassembled WGS sequence"/>
</dbReference>
<sequence>MARCAVMLRQIGKLLCQLRVAQERMARCAG</sequence>
<organism evidence="1 2">
    <name type="scientific">Trifolium medium</name>
    <dbReference type="NCBI Taxonomy" id="97028"/>
    <lineage>
        <taxon>Eukaryota</taxon>
        <taxon>Viridiplantae</taxon>
        <taxon>Streptophyta</taxon>
        <taxon>Embryophyta</taxon>
        <taxon>Tracheophyta</taxon>
        <taxon>Spermatophyta</taxon>
        <taxon>Magnoliopsida</taxon>
        <taxon>eudicotyledons</taxon>
        <taxon>Gunneridae</taxon>
        <taxon>Pentapetalae</taxon>
        <taxon>rosids</taxon>
        <taxon>fabids</taxon>
        <taxon>Fabales</taxon>
        <taxon>Fabaceae</taxon>
        <taxon>Papilionoideae</taxon>
        <taxon>50 kb inversion clade</taxon>
        <taxon>NPAAA clade</taxon>
        <taxon>Hologalegina</taxon>
        <taxon>IRL clade</taxon>
        <taxon>Trifolieae</taxon>
        <taxon>Trifolium</taxon>
    </lineage>
</organism>
<protein>
    <submittedName>
        <fullName evidence="1">Uncharacterized protein</fullName>
    </submittedName>
</protein>
<proteinExistence type="predicted"/>
<accession>A0A392T796</accession>
<name>A0A392T796_9FABA</name>
<keyword evidence="2" id="KW-1185">Reference proteome</keyword>
<evidence type="ECO:0000313" key="1">
    <source>
        <dbReference type="EMBL" id="MCI56394.1"/>
    </source>
</evidence>
<comment type="caution">
    <text evidence="1">The sequence shown here is derived from an EMBL/GenBank/DDBJ whole genome shotgun (WGS) entry which is preliminary data.</text>
</comment>
<dbReference type="EMBL" id="LXQA010511581">
    <property type="protein sequence ID" value="MCI56394.1"/>
    <property type="molecule type" value="Genomic_DNA"/>
</dbReference>
<reference evidence="1 2" key="1">
    <citation type="journal article" date="2018" name="Front. Plant Sci.">
        <title>Red Clover (Trifolium pratense) and Zigzag Clover (T. medium) - A Picture of Genomic Similarities and Differences.</title>
        <authorList>
            <person name="Dluhosova J."/>
            <person name="Istvanek J."/>
            <person name="Nedelnik J."/>
            <person name="Repkova J."/>
        </authorList>
    </citation>
    <scope>NUCLEOTIDE SEQUENCE [LARGE SCALE GENOMIC DNA]</scope>
    <source>
        <strain evidence="2">cv. 10/8</strain>
        <tissue evidence="1">Leaf</tissue>
    </source>
</reference>
<evidence type="ECO:0000313" key="2">
    <source>
        <dbReference type="Proteomes" id="UP000265520"/>
    </source>
</evidence>
<feature type="non-terminal residue" evidence="1">
    <location>
        <position position="30"/>
    </location>
</feature>